<dbReference type="OrthoDB" id="7362294at2"/>
<organism evidence="2 3">
    <name type="scientific">Henriciella barbarensis</name>
    <dbReference type="NCBI Taxonomy" id="86342"/>
    <lineage>
        <taxon>Bacteria</taxon>
        <taxon>Pseudomonadati</taxon>
        <taxon>Pseudomonadota</taxon>
        <taxon>Alphaproteobacteria</taxon>
        <taxon>Hyphomonadales</taxon>
        <taxon>Hyphomonadaceae</taxon>
        <taxon>Henriciella</taxon>
    </lineage>
</organism>
<keyword evidence="3" id="KW-1185">Reference proteome</keyword>
<dbReference type="Proteomes" id="UP000265431">
    <property type="component" value="Unassembled WGS sequence"/>
</dbReference>
<dbReference type="Pfam" id="PF07027">
    <property type="entry name" value="DUF1318"/>
    <property type="match status" value="1"/>
</dbReference>
<dbReference type="EMBL" id="QWGB01000005">
    <property type="protein sequence ID" value="RIJ23935.1"/>
    <property type="molecule type" value="Genomic_DNA"/>
</dbReference>
<feature type="signal peptide" evidence="1">
    <location>
        <begin position="1"/>
        <end position="27"/>
    </location>
</feature>
<dbReference type="RefSeq" id="WP_119379124.1">
    <property type="nucleotide sequence ID" value="NZ_QWGB01000005.1"/>
</dbReference>
<protein>
    <submittedName>
        <fullName evidence="2">DUF1318 domain-containing protein</fullName>
    </submittedName>
</protein>
<name>A0A399R0W5_9PROT</name>
<reference evidence="2 3" key="1">
    <citation type="submission" date="2018-08" db="EMBL/GenBank/DDBJ databases">
        <title>Henriciella mobilis sp. nov., isolated from seawater.</title>
        <authorList>
            <person name="Cheng H."/>
            <person name="Wu Y.-H."/>
            <person name="Xu X.-W."/>
            <person name="Guo L.-L."/>
        </authorList>
    </citation>
    <scope>NUCLEOTIDE SEQUENCE [LARGE SCALE GENOMIC DNA]</scope>
    <source>
        <strain evidence="2 3">CCUG66934</strain>
    </source>
</reference>
<comment type="caution">
    <text evidence="2">The sequence shown here is derived from an EMBL/GenBank/DDBJ whole genome shotgun (WGS) entry which is preliminary data.</text>
</comment>
<proteinExistence type="predicted"/>
<evidence type="ECO:0000313" key="2">
    <source>
        <dbReference type="EMBL" id="RIJ23935.1"/>
    </source>
</evidence>
<dbReference type="PIRSF" id="PIRSF025560">
    <property type="entry name" value="UCP025560"/>
    <property type="match status" value="1"/>
</dbReference>
<sequence>MANIFRIALSALFIAGSALTLSAPAAAANPELEAAKDQGVVGERIDGYLGIVDGSADPSVVRLVQDINNRRRAAYGETAERTGTTPQQVARVTGEALIEKAQPGEYIMDDSGAWSQK</sequence>
<accession>A0A399R0W5</accession>
<keyword evidence="1" id="KW-0732">Signal</keyword>
<gene>
    <name evidence="2" type="ORF">D1224_06710</name>
</gene>
<feature type="chain" id="PRO_5017410984" evidence="1">
    <location>
        <begin position="28"/>
        <end position="117"/>
    </location>
</feature>
<dbReference type="AlphaFoldDB" id="A0A399R0W5"/>
<dbReference type="InterPro" id="IPR008309">
    <property type="entry name" value="YdbL"/>
</dbReference>
<evidence type="ECO:0000313" key="3">
    <source>
        <dbReference type="Proteomes" id="UP000265431"/>
    </source>
</evidence>
<evidence type="ECO:0000256" key="1">
    <source>
        <dbReference type="SAM" id="SignalP"/>
    </source>
</evidence>